<reference evidence="9" key="2">
    <citation type="submission" date="2025-08" db="UniProtKB">
        <authorList>
            <consortium name="Ensembl"/>
        </authorList>
    </citation>
    <scope>IDENTIFICATION</scope>
</reference>
<evidence type="ECO:0000256" key="4">
    <source>
        <dbReference type="ARBA" id="ARBA00023136"/>
    </source>
</evidence>
<reference evidence="9" key="3">
    <citation type="submission" date="2025-09" db="UniProtKB">
        <authorList>
            <consortium name="Ensembl"/>
        </authorList>
    </citation>
    <scope>IDENTIFICATION</scope>
</reference>
<dbReference type="Pfam" id="PF22705">
    <property type="entry name" value="C2-set_3"/>
    <property type="match status" value="1"/>
</dbReference>
<evidence type="ECO:0000259" key="8">
    <source>
        <dbReference type="PROSITE" id="PS50835"/>
    </source>
</evidence>
<dbReference type="PANTHER" id="PTHR24100">
    <property type="entry name" value="BUTYROPHILIN"/>
    <property type="match status" value="1"/>
</dbReference>
<dbReference type="InterPro" id="IPR013783">
    <property type="entry name" value="Ig-like_fold"/>
</dbReference>
<keyword evidence="6" id="KW-0175">Coiled coil</keyword>
<dbReference type="FunFam" id="2.60.40.10:FF:000088">
    <property type="entry name" value="Butyrophilin subfamily 1 member A1"/>
    <property type="match status" value="1"/>
</dbReference>
<feature type="domain" description="Ig-like" evidence="8">
    <location>
        <begin position="69"/>
        <end position="177"/>
    </location>
</feature>
<gene>
    <name evidence="9" type="primary">LOC115589179</name>
</gene>
<dbReference type="RefSeq" id="XP_030285782.1">
    <property type="nucleotide sequence ID" value="XM_030429922.1"/>
</dbReference>
<dbReference type="SUPFAM" id="SSF48726">
    <property type="entry name" value="Immunoglobulin"/>
    <property type="match status" value="2"/>
</dbReference>
<dbReference type="SMART" id="SM00407">
    <property type="entry name" value="IGc1"/>
    <property type="match status" value="1"/>
</dbReference>
<evidence type="ECO:0000256" key="2">
    <source>
        <dbReference type="ARBA" id="ARBA00022692"/>
    </source>
</evidence>
<dbReference type="PROSITE" id="PS50835">
    <property type="entry name" value="IG_LIKE"/>
    <property type="match status" value="1"/>
</dbReference>
<evidence type="ECO:0000256" key="7">
    <source>
        <dbReference type="SAM" id="Phobius"/>
    </source>
</evidence>
<evidence type="ECO:0000256" key="1">
    <source>
        <dbReference type="ARBA" id="ARBA00004370"/>
    </source>
</evidence>
<evidence type="ECO:0000256" key="3">
    <source>
        <dbReference type="ARBA" id="ARBA00022989"/>
    </source>
</evidence>
<dbReference type="InterPro" id="IPR007110">
    <property type="entry name" value="Ig-like_dom"/>
</dbReference>
<accession>A0A671UV14</accession>
<dbReference type="InterPro" id="IPR003597">
    <property type="entry name" value="Ig_C1-set"/>
</dbReference>
<dbReference type="Gene3D" id="2.60.40.10">
    <property type="entry name" value="Immunoglobulins"/>
    <property type="match status" value="2"/>
</dbReference>
<feature type="transmembrane region" description="Helical" evidence="7">
    <location>
        <begin position="189"/>
        <end position="212"/>
    </location>
</feature>
<dbReference type="GeneID" id="115589179"/>
<evidence type="ECO:0000256" key="5">
    <source>
        <dbReference type="ARBA" id="ARBA00023319"/>
    </source>
</evidence>
<keyword evidence="4 7" id="KW-0472">Membrane</keyword>
<dbReference type="GO" id="GO:0005102">
    <property type="term" value="F:signaling receptor binding"/>
    <property type="evidence" value="ECO:0007669"/>
    <property type="project" value="TreeGrafter"/>
</dbReference>
<dbReference type="GO" id="GO:0050852">
    <property type="term" value="P:T cell receptor signaling pathway"/>
    <property type="evidence" value="ECO:0007669"/>
    <property type="project" value="TreeGrafter"/>
</dbReference>
<dbReference type="InterPro" id="IPR050504">
    <property type="entry name" value="IgSF_BTN/MOG"/>
</dbReference>
<keyword evidence="5" id="KW-0393">Immunoglobulin domain</keyword>
<dbReference type="GeneTree" id="ENSGT01050000244843"/>
<dbReference type="Ensembl" id="ENSSAUT00010018790.1">
    <property type="protein sequence ID" value="ENSSAUP00010017768.1"/>
    <property type="gene ID" value="ENSSAUG00010008085.1"/>
</dbReference>
<proteinExistence type="predicted"/>
<evidence type="ECO:0000313" key="10">
    <source>
        <dbReference type="Proteomes" id="UP000472265"/>
    </source>
</evidence>
<feature type="coiled-coil region" evidence="6">
    <location>
        <begin position="356"/>
        <end position="390"/>
    </location>
</feature>
<dbReference type="OrthoDB" id="10055806at2759"/>
<organism evidence="9 10">
    <name type="scientific">Sparus aurata</name>
    <name type="common">Gilthead sea bream</name>
    <dbReference type="NCBI Taxonomy" id="8175"/>
    <lineage>
        <taxon>Eukaryota</taxon>
        <taxon>Metazoa</taxon>
        <taxon>Chordata</taxon>
        <taxon>Craniata</taxon>
        <taxon>Vertebrata</taxon>
        <taxon>Euteleostomi</taxon>
        <taxon>Actinopterygii</taxon>
        <taxon>Neopterygii</taxon>
        <taxon>Teleostei</taxon>
        <taxon>Neoteleostei</taxon>
        <taxon>Acanthomorphata</taxon>
        <taxon>Eupercaria</taxon>
        <taxon>Spariformes</taxon>
        <taxon>Sparidae</taxon>
        <taxon>Sparus</taxon>
    </lineage>
</organism>
<keyword evidence="3 7" id="KW-1133">Transmembrane helix</keyword>
<evidence type="ECO:0000313" key="9">
    <source>
        <dbReference type="Ensembl" id="ENSSAUP00010017768.1"/>
    </source>
</evidence>
<dbReference type="InterPro" id="IPR053896">
    <property type="entry name" value="BTN3A2-like_Ig-C"/>
</dbReference>
<dbReference type="AlphaFoldDB" id="A0A671UV14"/>
<keyword evidence="2 7" id="KW-0812">Transmembrane</keyword>
<dbReference type="InParanoid" id="A0A671UV14"/>
<dbReference type="GO" id="GO:0009897">
    <property type="term" value="C:external side of plasma membrane"/>
    <property type="evidence" value="ECO:0007669"/>
    <property type="project" value="TreeGrafter"/>
</dbReference>
<name>A0A671UV14_SPAAU</name>
<dbReference type="OMA" id="NCKESHA"/>
<evidence type="ECO:0000256" key="6">
    <source>
        <dbReference type="SAM" id="Coils"/>
    </source>
</evidence>
<sequence length="395" mass="44706">MVGPSQPIVATLGDDIMLPSHLEAAVDAADTTVEWRTSLSVNKLKHGDISLKLYKAKLSDEGTYRCFNPTLDKESSVELMVGAVASLTISLMRTEINENIIEVVLQCESTGWYPEPEVFWLDGEGNLLSAGPTETVRGPDDLYTVSSRVTVEKRHSNSFTCRVQQNHTNQTRETHIHVPDDFFSSLCSFAAPISVSLAVVLVVFLAGALVVWKWRRKQNRNNNREQLPSLKDTTELQMLNGEEKETQDVISENTKIKDLDEEKANLDAHLGEIEEKRNDVVGVLNLLKAYKTDLDNQLHLIILKKHDVVISIEESVKYIDEKKNEYESPGTKTNTDTVKKELEKQLQDTDTLLMSVFNVIKMVEEKKKELDKLREEINKQLMEVEEQRDGIHSSL</sequence>
<dbReference type="Proteomes" id="UP000472265">
    <property type="component" value="Chromosome 10"/>
</dbReference>
<protein>
    <submittedName>
        <fullName evidence="9">Butyrophilin subfamily 1 member A1-like</fullName>
    </submittedName>
</protein>
<dbReference type="PANTHER" id="PTHR24100:SF151">
    <property type="entry name" value="ICOS LIGAND"/>
    <property type="match status" value="1"/>
</dbReference>
<keyword evidence="10" id="KW-1185">Reference proteome</keyword>
<dbReference type="GO" id="GO:0001817">
    <property type="term" value="P:regulation of cytokine production"/>
    <property type="evidence" value="ECO:0007669"/>
    <property type="project" value="TreeGrafter"/>
</dbReference>
<comment type="subcellular location">
    <subcellularLocation>
        <location evidence="1">Membrane</location>
    </subcellularLocation>
</comment>
<dbReference type="InterPro" id="IPR036179">
    <property type="entry name" value="Ig-like_dom_sf"/>
</dbReference>
<reference evidence="9" key="1">
    <citation type="submission" date="2021-04" db="EMBL/GenBank/DDBJ databases">
        <authorList>
            <consortium name="Wellcome Sanger Institute Data Sharing"/>
        </authorList>
    </citation>
    <scope>NUCLEOTIDE SEQUENCE [LARGE SCALE GENOMIC DNA]</scope>
</reference>